<proteinExistence type="predicted"/>
<dbReference type="Gene3D" id="3.30.62.10">
    <property type="entry name" value="Nef Regulatory Factor"/>
    <property type="match status" value="2"/>
</dbReference>
<sequence length="188" mass="21239">MGGKWSKRSTGGWNAVRERMRRAEPATDQADCAAEAQEEEEVGLSSQTSGAFKTTWLTKAAFACLASFWEDEKGGLEGLIWLPKKTMTYLASVGLSHTQGFLPWLAGLHYQGQGSDIPDLWMCFKLDQFPDRWNYRPMQGVRYQQTCVSPYKPAWDEHDPEKEAVAVEFDSSPSREMLPGMDYTERAV</sequence>
<protein>
    <submittedName>
        <fullName evidence="2">Nef protein</fullName>
    </submittedName>
</protein>
<dbReference type="InterPro" id="IPR027481">
    <property type="entry name" value="HIV-1_Nef_core_sf"/>
</dbReference>
<dbReference type="SUPFAM" id="SSF55671">
    <property type="entry name" value="Regulatory factor Nef"/>
    <property type="match status" value="1"/>
</dbReference>
<dbReference type="EMBL" id="KJ849825">
    <property type="protein sequence ID" value="AIK20520.1"/>
    <property type="molecule type" value="Genomic_DNA"/>
</dbReference>
<accession>A0A076V662</accession>
<reference evidence="2" key="1">
    <citation type="journal article" date="2014" name="Transfusion">
        <title>Enhanced detection of viral diversity using partial and near full-length genomes of human immunodeficiency virus Type 1 provirus deep sequencing data from recently infected donors at four blood centers in Brazil.</title>
        <authorList>
            <consortium name="International Component of the NHLBI Recipient Epidemiology and Donor Evaluation Study-III (REDS-III)"/>
            <person name="Pessoa R."/>
            <person name="Watanabe J.T."/>
            <person name="Calabria P."/>
            <person name="Alencar C.S."/>
            <person name="Loureiro P."/>
            <person name="Lopes M.E."/>
            <person name="Proetti A.B."/>
            <person name="Felix A.C."/>
            <person name="Sabino E.C."/>
            <person name="Busch M.P."/>
            <person name="Sanabani S.S."/>
        </authorList>
    </citation>
    <scope>NUCLEOTIDE SEQUENCE</scope>
    <source>
        <strain evidence="2">10BR_RJ051</strain>
    </source>
</reference>
<name>A0A076V662_HV1</name>
<organism evidence="2">
    <name type="scientific">Human immunodeficiency virus type 1</name>
    <name type="common">HIV-1</name>
    <dbReference type="NCBI Taxonomy" id="11676"/>
    <lineage>
        <taxon>Viruses</taxon>
        <taxon>Riboviria</taxon>
        <taxon>Pararnavirae</taxon>
        <taxon>Artverviricota</taxon>
        <taxon>Revtraviricetes</taxon>
        <taxon>Ortervirales</taxon>
        <taxon>Retroviridae</taxon>
        <taxon>Orthoretrovirinae</taxon>
        <taxon>Lentivirus</taxon>
        <taxon>Lentivirus humimdef1</taxon>
    </lineage>
</organism>
<evidence type="ECO:0000256" key="1">
    <source>
        <dbReference type="SAM" id="MobiDB-lite"/>
    </source>
</evidence>
<feature type="region of interest" description="Disordered" evidence="1">
    <location>
        <begin position="1"/>
        <end position="32"/>
    </location>
</feature>
<evidence type="ECO:0000313" key="2">
    <source>
        <dbReference type="EMBL" id="AIK20520.1"/>
    </source>
</evidence>
<gene>
    <name evidence="2" type="primary">nef</name>
</gene>
<organismHost>
    <name type="scientific">Homo sapiens</name>
    <name type="common">Human</name>
    <dbReference type="NCBI Taxonomy" id="9606"/>
</organismHost>
<feature type="compositionally biased region" description="Basic and acidic residues" evidence="1">
    <location>
        <begin position="16"/>
        <end position="25"/>
    </location>
</feature>